<dbReference type="Pfam" id="PF02811">
    <property type="entry name" value="PHP"/>
    <property type="match status" value="1"/>
</dbReference>
<dbReference type="CDD" id="cd06127">
    <property type="entry name" value="DEDDh"/>
    <property type="match status" value="1"/>
</dbReference>
<evidence type="ECO:0000256" key="3">
    <source>
        <dbReference type="ARBA" id="ARBA00019114"/>
    </source>
</evidence>
<keyword evidence="12" id="KW-1185">Reference proteome</keyword>
<comment type="catalytic activity">
    <reaction evidence="8">
        <text>DNA(n) + a 2'-deoxyribonucleoside 5'-triphosphate = DNA(n+1) + diphosphate</text>
        <dbReference type="Rhea" id="RHEA:22508"/>
        <dbReference type="Rhea" id="RHEA-COMP:17339"/>
        <dbReference type="Rhea" id="RHEA-COMP:17340"/>
        <dbReference type="ChEBI" id="CHEBI:33019"/>
        <dbReference type="ChEBI" id="CHEBI:61560"/>
        <dbReference type="ChEBI" id="CHEBI:173112"/>
        <dbReference type="EC" id="2.7.7.7"/>
    </reaction>
</comment>
<reference evidence="11 12" key="1">
    <citation type="submission" date="2024-04" db="EMBL/GenBank/DDBJ databases">
        <title>WGS of bacteria from Torrens River.</title>
        <authorList>
            <person name="Wyrsch E.R."/>
            <person name="Drigo B."/>
        </authorList>
    </citation>
    <scope>NUCLEOTIDE SEQUENCE [LARGE SCALE GENOMIC DNA]</scope>
    <source>
        <strain evidence="11 12">TWI391</strain>
    </source>
</reference>
<dbReference type="Pfam" id="PF07733">
    <property type="entry name" value="DNA_pol3_alpha"/>
    <property type="match status" value="1"/>
</dbReference>
<dbReference type="InterPro" id="IPR029460">
    <property type="entry name" value="DNAPol_HHH"/>
</dbReference>
<dbReference type="GO" id="GO:0003887">
    <property type="term" value="F:DNA-directed DNA polymerase activity"/>
    <property type="evidence" value="ECO:0007669"/>
    <property type="project" value="UniProtKB-EC"/>
</dbReference>
<dbReference type="InterPro" id="IPR041931">
    <property type="entry name" value="DNA_pol3_alpha_thumb_dom"/>
</dbReference>
<dbReference type="InterPro" id="IPR040982">
    <property type="entry name" value="DNA_pol3_finger"/>
</dbReference>
<protein>
    <recommendedName>
        <fullName evidence="3">DNA polymerase III subunit alpha</fullName>
        <ecNumber evidence="2">2.7.7.7</ecNumber>
    </recommendedName>
</protein>
<dbReference type="InterPro" id="IPR004805">
    <property type="entry name" value="DnaE2/DnaE/PolC"/>
</dbReference>
<feature type="domain" description="Polymerase/histidinol phosphatase N-terminal" evidence="10">
    <location>
        <begin position="260"/>
        <end position="348"/>
    </location>
</feature>
<dbReference type="InterPro" id="IPR012337">
    <property type="entry name" value="RNaseH-like_sf"/>
</dbReference>
<keyword evidence="4 11" id="KW-0808">Transferase</keyword>
<comment type="subcellular location">
    <subcellularLocation>
        <location evidence="1">Cytoplasm</location>
    </subcellularLocation>
</comment>
<dbReference type="Proteomes" id="UP001409291">
    <property type="component" value="Unassembled WGS sequence"/>
</dbReference>
<dbReference type="SMART" id="SM00479">
    <property type="entry name" value="EXOIII"/>
    <property type="match status" value="1"/>
</dbReference>
<keyword evidence="5 11" id="KW-0548">Nucleotidyltransferase</keyword>
<dbReference type="SUPFAM" id="SSF53098">
    <property type="entry name" value="Ribonuclease H-like"/>
    <property type="match status" value="1"/>
</dbReference>
<dbReference type="PANTHER" id="PTHR32294">
    <property type="entry name" value="DNA POLYMERASE III SUBUNIT ALPHA"/>
    <property type="match status" value="1"/>
</dbReference>
<evidence type="ECO:0000256" key="8">
    <source>
        <dbReference type="ARBA" id="ARBA00049244"/>
    </source>
</evidence>
<proteinExistence type="predicted"/>
<dbReference type="Pfam" id="PF17657">
    <property type="entry name" value="DNA_pol3_finger"/>
    <property type="match status" value="1"/>
</dbReference>
<keyword evidence="7" id="KW-0239">DNA-directed DNA polymerase</keyword>
<dbReference type="Pfam" id="PF14579">
    <property type="entry name" value="HHH_6"/>
    <property type="match status" value="1"/>
</dbReference>
<dbReference type="NCBIfam" id="TIGR00594">
    <property type="entry name" value="polc"/>
    <property type="match status" value="1"/>
</dbReference>
<gene>
    <name evidence="11" type="primary">dnaE</name>
    <name evidence="11" type="ORF">ABE541_15550</name>
</gene>
<name>A0ABV0BXG0_9SPHI</name>
<dbReference type="EC" id="2.7.7.7" evidence="2"/>
<evidence type="ECO:0000256" key="2">
    <source>
        <dbReference type="ARBA" id="ARBA00012417"/>
    </source>
</evidence>
<dbReference type="InterPro" id="IPR013520">
    <property type="entry name" value="Ribonucl_H"/>
</dbReference>
<dbReference type="NCBIfam" id="NF004226">
    <property type="entry name" value="PRK05673.1"/>
    <property type="match status" value="1"/>
</dbReference>
<comment type="caution">
    <text evidence="11">The sequence shown here is derived from an EMBL/GenBank/DDBJ whole genome shotgun (WGS) entry which is preliminary data.</text>
</comment>
<evidence type="ECO:0000256" key="7">
    <source>
        <dbReference type="ARBA" id="ARBA00022932"/>
    </source>
</evidence>
<dbReference type="CDD" id="cd12113">
    <property type="entry name" value="PHP_PolIIIA_DnaE3"/>
    <property type="match status" value="1"/>
</dbReference>
<dbReference type="EMBL" id="JBDJNQ010000007">
    <property type="protein sequence ID" value="MEN5378678.1"/>
    <property type="molecule type" value="Genomic_DNA"/>
</dbReference>
<dbReference type="InterPro" id="IPR011708">
    <property type="entry name" value="DNA_pol3_alpha_NTPase_dom"/>
</dbReference>
<evidence type="ECO:0000256" key="5">
    <source>
        <dbReference type="ARBA" id="ARBA00022695"/>
    </source>
</evidence>
<dbReference type="Gene3D" id="1.10.10.1600">
    <property type="entry name" value="Bacterial DNA polymerase III alpha subunit, thumb domain"/>
    <property type="match status" value="1"/>
</dbReference>
<dbReference type="CDD" id="cd04485">
    <property type="entry name" value="DnaE_OBF"/>
    <property type="match status" value="1"/>
</dbReference>
<dbReference type="Gene3D" id="3.20.20.140">
    <property type="entry name" value="Metal-dependent hydrolases"/>
    <property type="match status" value="1"/>
</dbReference>
<dbReference type="Gene3D" id="3.30.420.10">
    <property type="entry name" value="Ribonuclease H-like superfamily/Ribonuclease H"/>
    <property type="match status" value="1"/>
</dbReference>
<dbReference type="PANTHER" id="PTHR32294:SF0">
    <property type="entry name" value="DNA POLYMERASE III SUBUNIT ALPHA"/>
    <property type="match status" value="1"/>
</dbReference>
<dbReference type="Gene3D" id="1.10.150.870">
    <property type="match status" value="1"/>
</dbReference>
<evidence type="ECO:0000256" key="4">
    <source>
        <dbReference type="ARBA" id="ARBA00022679"/>
    </source>
</evidence>
<dbReference type="RefSeq" id="WP_183912816.1">
    <property type="nucleotide sequence ID" value="NZ_JBDJNQ010000007.1"/>
</dbReference>
<dbReference type="InterPro" id="IPR036397">
    <property type="entry name" value="RNaseH_sf"/>
</dbReference>
<dbReference type="InterPro" id="IPR003141">
    <property type="entry name" value="Pol/His_phosphatase_N"/>
</dbReference>
<evidence type="ECO:0000256" key="6">
    <source>
        <dbReference type="ARBA" id="ARBA00022705"/>
    </source>
</evidence>
<dbReference type="InterPro" id="IPR004013">
    <property type="entry name" value="PHP_dom"/>
</dbReference>
<feature type="domain" description="Exonuclease" evidence="9">
    <location>
        <begin position="1"/>
        <end position="192"/>
    </location>
</feature>
<evidence type="ECO:0000256" key="1">
    <source>
        <dbReference type="ARBA" id="ARBA00004496"/>
    </source>
</evidence>
<dbReference type="Pfam" id="PF00929">
    <property type="entry name" value="RNase_T"/>
    <property type="match status" value="1"/>
</dbReference>
<organism evidence="11 12">
    <name type="scientific">Sphingobacterium kitahiroshimense</name>
    <dbReference type="NCBI Taxonomy" id="470446"/>
    <lineage>
        <taxon>Bacteria</taxon>
        <taxon>Pseudomonadati</taxon>
        <taxon>Bacteroidota</taxon>
        <taxon>Sphingobacteriia</taxon>
        <taxon>Sphingobacteriales</taxon>
        <taxon>Sphingobacteriaceae</taxon>
        <taxon>Sphingobacterium</taxon>
    </lineage>
</organism>
<dbReference type="Pfam" id="PF01336">
    <property type="entry name" value="tRNA_anti-codon"/>
    <property type="match status" value="1"/>
</dbReference>
<dbReference type="InterPro" id="IPR004365">
    <property type="entry name" value="NA-bd_OB_tRNA"/>
</dbReference>
<evidence type="ECO:0000259" key="10">
    <source>
        <dbReference type="SMART" id="SM00481"/>
    </source>
</evidence>
<dbReference type="SMART" id="SM00481">
    <property type="entry name" value="POLIIIAc"/>
    <property type="match status" value="1"/>
</dbReference>
<accession>A0ABV0BXG0</accession>
<evidence type="ECO:0000259" key="9">
    <source>
        <dbReference type="SMART" id="SM00479"/>
    </source>
</evidence>
<evidence type="ECO:0000313" key="11">
    <source>
        <dbReference type="EMBL" id="MEN5378678.1"/>
    </source>
</evidence>
<evidence type="ECO:0000313" key="12">
    <source>
        <dbReference type="Proteomes" id="UP001409291"/>
    </source>
</evidence>
<sequence length="1474" mass="166521">MYIIFDTETTGLPKRWDAPITDTDNWPRCIQIAWQLHDEMGNLLEHEDYLIKPDGYNIPYDSEKIHGISTELATEQGVPIQDVLVKFNEALAKAKFIVGQNIGFDLNIMGSEFYRYDVQSPMGEMPILDTCTEVTAALLQLPGGRGGRFKLPNLTELHSYLFGVPFAEAHNATADVEATTRCFFELVRREVFTVDQLQTDTGYFVDFKQQNPSVIPTVGLKHVNLKAASDEIRKRSQPSGGQEVVIDHDVLNDFENADFAHLHNHSQFSVLQSTISIANLVDTAAKYRMPAVALTDHGNMMGAFHFVSKVGDHNKAAKAKNEELEAAGESPTEKIIKPIVGCEFFVCDDHFDKKRKDNGYQIVFLAKNKKGYHNLAKMASVAYTEGFYYVPRIDRKVVEQYKEDLIVLSGNLQGEVPNKVLNIGENQAEEALIWWKDQFGDDFYIEMMRHGQEDEDRVNTTLVSLARKHDVKLIATNNTYYINKPDAHAHDILLCVKDGEKLSTPKGRGRGFRFGLPNQEYYFKPASEMKKLFKDIPEAIINIQEIVDKIEIFTLYRDVLLPAFDIPEEFQVAEDQEDHGKRGENKYLRHLTIEGAKRRYKQGVTDDIMERLDFELTTIEKTGYPGYFLIVQDFIAEARKMGVSVGPGRGSAAGSAVAYCLGITNLDPIQYDLLFERFLNPDRVSMPDIDIDFDDEGRGRVMQYVIDKYGASQVAQIITYGTMAAKSSIKDTARVLDLPLQEANEIAKLIPNLKLAKIFNMDEKALKETLRADELEAVNRLIAISEGAGLEAETIKQARVLEGSMRNTGIHACGVIITPDDITNFVPVSLAKDSDLYVTQFDNSVVESAGLLKMDFLGLKTLTLIKDTVANVKLSNGLELDPDEFPIDDQLTYELFQRGETVGVFQYESPGMQKHMKDLKPTVFADLIAMNALYRPGPMEYIPSFIKRKHGTEPIIYDLDACEEYLQETYGITVYQEQVMLLSQKLAGFSKGDADVLRKAMGKKQKAVLDKMKPKFVAQAAEKGHNPKVLEKIWTDWEAFASYAFNKSHSTCYAWIAYQTAYLKAHFPAEYMAAVLSNNMNDIKQVTFFMEECKRMGLEVLAPDVNESHYKFTVNDRGAIRFGMGAVKGVGAGAVDTIVQTRAKGPYKSVFDLAKRIDLRAANKKAFESLAYAGGFDGFQNMHRAQYFHSEDNSTGLEKAIKFAQRFKENENSAQVSLFGGDGAAELPEPVLASCPQWGLIEKLKYEKEVIGIYLTSHPLDNYKFEIKHFCQNKVSDLQLINKVKASEVEEDVLLDFNRIKNKEVVIGGIIALANHRIAKSGKPFGSFIIEDYSDSYEIMVFGEDYVKFKGYLEEGYFVQLRGLVQERFKQVGNWGFEIKGIQLLSDLREKMAKIFTINIALPALNDLFLEEMKQVLDSNEIEGVVPNCQLRFKIWDPQDEISIEMPAKLKRINLTNEFLEAIEQFEGVNYRLN</sequence>
<keyword evidence="6" id="KW-0235">DNA replication</keyword>